<dbReference type="EMBL" id="QPID01000003">
    <property type="protein sequence ID" value="RCU51111.1"/>
    <property type="molecule type" value="Genomic_DNA"/>
</dbReference>
<name>A0A368NP83_9GAMM</name>
<evidence type="ECO:0000313" key="3">
    <source>
        <dbReference type="Proteomes" id="UP000252558"/>
    </source>
</evidence>
<dbReference type="RefSeq" id="WP_114337707.1">
    <property type="nucleotide sequence ID" value="NZ_QPID01000003.1"/>
</dbReference>
<comment type="caution">
    <text evidence="2">The sequence shown here is derived from an EMBL/GenBank/DDBJ whole genome shotgun (WGS) entry which is preliminary data.</text>
</comment>
<dbReference type="SUPFAM" id="SSF52540">
    <property type="entry name" value="P-loop containing nucleoside triphosphate hydrolases"/>
    <property type="match status" value="1"/>
</dbReference>
<dbReference type="Gene3D" id="3.40.50.300">
    <property type="entry name" value="P-loop containing nucleotide triphosphate hydrolases"/>
    <property type="match status" value="1"/>
</dbReference>
<dbReference type="AlphaFoldDB" id="A0A368NP83"/>
<sequence length="175" mass="19397">MNPFETMNLHTRQMTGSLVAAPQPKLTGNRRPQNKWQSRAQIVPVEGQQSALLETIKRSQQANKWVVLVAAPDKQVTRWLVENGVCAERLLQVHPKDEQGVMCAVTQGLGSTTCGLVIGWTDLLSEAQWQALTAEAACYETNSVLFHRQHNHCRTARAWPSATSSSEMIASVLVH</sequence>
<proteinExistence type="predicted"/>
<evidence type="ECO:0008006" key="4">
    <source>
        <dbReference type="Google" id="ProtNLM"/>
    </source>
</evidence>
<dbReference type="Proteomes" id="UP000252558">
    <property type="component" value="Unassembled WGS sequence"/>
</dbReference>
<feature type="region of interest" description="Disordered" evidence="1">
    <location>
        <begin position="1"/>
        <end position="36"/>
    </location>
</feature>
<keyword evidence="3" id="KW-1185">Reference proteome</keyword>
<accession>A0A368NP83</accession>
<evidence type="ECO:0000256" key="1">
    <source>
        <dbReference type="SAM" id="MobiDB-lite"/>
    </source>
</evidence>
<dbReference type="InterPro" id="IPR027417">
    <property type="entry name" value="P-loop_NTPase"/>
</dbReference>
<evidence type="ECO:0000313" key="2">
    <source>
        <dbReference type="EMBL" id="RCU51111.1"/>
    </source>
</evidence>
<organism evidence="2 3">
    <name type="scientific">Corallincola holothuriorum</name>
    <dbReference type="NCBI Taxonomy" id="2282215"/>
    <lineage>
        <taxon>Bacteria</taxon>
        <taxon>Pseudomonadati</taxon>
        <taxon>Pseudomonadota</taxon>
        <taxon>Gammaproteobacteria</taxon>
        <taxon>Alteromonadales</taxon>
        <taxon>Psychromonadaceae</taxon>
        <taxon>Corallincola</taxon>
    </lineage>
</organism>
<protein>
    <recommendedName>
        <fullName evidence="4">Cell division inhibitor SulA</fullName>
    </recommendedName>
</protein>
<gene>
    <name evidence="2" type="ORF">DU002_07295</name>
</gene>
<reference evidence="2 3" key="1">
    <citation type="submission" date="2018-07" db="EMBL/GenBank/DDBJ databases">
        <title>Corallincola holothuriorum sp. nov., a new facultative anaerobe isolated from sea cucumber Apostichopus japonicus.</title>
        <authorList>
            <person name="Xia H."/>
        </authorList>
    </citation>
    <scope>NUCLEOTIDE SEQUENCE [LARGE SCALE GENOMIC DNA]</scope>
    <source>
        <strain evidence="2 3">C4</strain>
    </source>
</reference>